<keyword evidence="1" id="KW-1133">Transmembrane helix</keyword>
<keyword evidence="1" id="KW-0472">Membrane</keyword>
<sequence length="78" mass="8146">MSFASLSDAYWLNTPLPVRPAGVCALCELLRTAESEHPSAGPDTAPTPSPLVRRASTVLLCLALATITTACLTALGRH</sequence>
<reference evidence="2" key="1">
    <citation type="submission" date="2022-10" db="EMBL/GenBank/DDBJ databases">
        <title>The complete genomes of actinobacterial strains from the NBC collection.</title>
        <authorList>
            <person name="Joergensen T.S."/>
            <person name="Alvarez Arevalo M."/>
            <person name="Sterndorff E.B."/>
            <person name="Faurdal D."/>
            <person name="Vuksanovic O."/>
            <person name="Mourched A.-S."/>
            <person name="Charusanti P."/>
            <person name="Shaw S."/>
            <person name="Blin K."/>
            <person name="Weber T."/>
        </authorList>
    </citation>
    <scope>NUCLEOTIDE SEQUENCE</scope>
    <source>
        <strain evidence="2">NBC_00003</strain>
    </source>
</reference>
<proteinExistence type="predicted"/>
<feature type="transmembrane region" description="Helical" evidence="1">
    <location>
        <begin position="55"/>
        <end position="75"/>
    </location>
</feature>
<dbReference type="AlphaFoldDB" id="A0AAU2VG50"/>
<keyword evidence="1" id="KW-0812">Transmembrane</keyword>
<name>A0AAU2VG50_9ACTN</name>
<accession>A0AAU2VG50</accession>
<dbReference type="EMBL" id="CP108318">
    <property type="protein sequence ID" value="WTW66114.1"/>
    <property type="molecule type" value="Genomic_DNA"/>
</dbReference>
<protein>
    <submittedName>
        <fullName evidence="2">Uncharacterized protein</fullName>
    </submittedName>
</protein>
<evidence type="ECO:0000313" key="2">
    <source>
        <dbReference type="EMBL" id="WTW66114.1"/>
    </source>
</evidence>
<evidence type="ECO:0000256" key="1">
    <source>
        <dbReference type="SAM" id="Phobius"/>
    </source>
</evidence>
<gene>
    <name evidence="2" type="ORF">OG549_38835</name>
</gene>
<organism evidence="2">
    <name type="scientific">Streptomyces sp. NBC_00003</name>
    <dbReference type="NCBI Taxonomy" id="2903608"/>
    <lineage>
        <taxon>Bacteria</taxon>
        <taxon>Bacillati</taxon>
        <taxon>Actinomycetota</taxon>
        <taxon>Actinomycetes</taxon>
        <taxon>Kitasatosporales</taxon>
        <taxon>Streptomycetaceae</taxon>
        <taxon>Streptomyces</taxon>
    </lineage>
</organism>